<feature type="compositionally biased region" description="Pro residues" evidence="5">
    <location>
        <begin position="1"/>
        <end position="11"/>
    </location>
</feature>
<dbReference type="OrthoDB" id="3512640at2759"/>
<keyword evidence="2 3" id="KW-0663">Pyridoxal phosphate</keyword>
<dbReference type="Pfam" id="PF01053">
    <property type="entry name" value="Cys_Met_Meta_PP"/>
    <property type="match status" value="1"/>
</dbReference>
<organism evidence="6 7">
    <name type="scientific">Elsinoe ampelina</name>
    <dbReference type="NCBI Taxonomy" id="302913"/>
    <lineage>
        <taxon>Eukaryota</taxon>
        <taxon>Fungi</taxon>
        <taxon>Dikarya</taxon>
        <taxon>Ascomycota</taxon>
        <taxon>Pezizomycotina</taxon>
        <taxon>Dothideomycetes</taxon>
        <taxon>Dothideomycetidae</taxon>
        <taxon>Myriangiales</taxon>
        <taxon>Elsinoaceae</taxon>
        <taxon>Elsinoe</taxon>
    </lineage>
</organism>
<dbReference type="Gene3D" id="3.40.640.10">
    <property type="entry name" value="Type I PLP-dependent aspartate aminotransferase-like (Major domain)"/>
    <property type="match status" value="1"/>
</dbReference>
<dbReference type="PROSITE" id="PS00868">
    <property type="entry name" value="CYS_MET_METAB_PP"/>
    <property type="match status" value="1"/>
</dbReference>
<dbReference type="EMBL" id="ML992504">
    <property type="protein sequence ID" value="KAF2224874.1"/>
    <property type="molecule type" value="Genomic_DNA"/>
</dbReference>
<evidence type="ECO:0000313" key="6">
    <source>
        <dbReference type="EMBL" id="KAF2224874.1"/>
    </source>
</evidence>
<gene>
    <name evidence="6" type="ORF">BDZ85DRAFT_259224</name>
</gene>
<reference evidence="7" key="1">
    <citation type="journal article" date="2020" name="Stud. Mycol.">
        <title>101 Dothideomycetes genomes: A test case for predicting lifestyles and emergence of pathogens.</title>
        <authorList>
            <person name="Haridas S."/>
            <person name="Albert R."/>
            <person name="Binder M."/>
            <person name="Bloem J."/>
            <person name="LaButti K."/>
            <person name="Salamov A."/>
            <person name="Andreopoulos B."/>
            <person name="Baker S."/>
            <person name="Barry K."/>
            <person name="Bills G."/>
            <person name="Bluhm B."/>
            <person name="Cannon C."/>
            <person name="Castanera R."/>
            <person name="Culley D."/>
            <person name="Daum C."/>
            <person name="Ezra D."/>
            <person name="Gonzalez J."/>
            <person name="Henrissat B."/>
            <person name="Kuo A."/>
            <person name="Liang C."/>
            <person name="Lipzen A."/>
            <person name="Lutzoni F."/>
            <person name="Magnuson J."/>
            <person name="Mondo S."/>
            <person name="Nolan M."/>
            <person name="Ohm R."/>
            <person name="Pangilinan J."/>
            <person name="Park H.-J."/>
            <person name="Ramirez L."/>
            <person name="Alfaro M."/>
            <person name="Sun H."/>
            <person name="Tritt A."/>
            <person name="Yoshinaga Y."/>
            <person name="Zwiers L.-H."/>
            <person name="Turgeon B."/>
            <person name="Goodwin S."/>
            <person name="Spatafora J."/>
            <person name="Crous P."/>
            <person name="Grigoriev I."/>
        </authorList>
    </citation>
    <scope>NUCLEOTIDE SEQUENCE [LARGE SCALE GENOMIC DNA]</scope>
    <source>
        <strain evidence="7">CECT 20119</strain>
    </source>
</reference>
<dbReference type="PANTHER" id="PTHR11808">
    <property type="entry name" value="TRANS-SULFURATION ENZYME FAMILY MEMBER"/>
    <property type="match status" value="1"/>
</dbReference>
<dbReference type="InterPro" id="IPR054542">
    <property type="entry name" value="Cys_met_metab_PP"/>
</dbReference>
<dbReference type="Gene3D" id="3.90.1150.10">
    <property type="entry name" value="Aspartate Aminotransferase, domain 1"/>
    <property type="match status" value="1"/>
</dbReference>
<dbReference type="AlphaFoldDB" id="A0A6A6GGL2"/>
<dbReference type="GO" id="GO:0016846">
    <property type="term" value="F:carbon-sulfur lyase activity"/>
    <property type="evidence" value="ECO:0007669"/>
    <property type="project" value="TreeGrafter"/>
</dbReference>
<keyword evidence="7" id="KW-1185">Reference proteome</keyword>
<dbReference type="Proteomes" id="UP000799538">
    <property type="component" value="Unassembled WGS sequence"/>
</dbReference>
<feature type="region of interest" description="Disordered" evidence="5">
    <location>
        <begin position="1"/>
        <end position="23"/>
    </location>
</feature>
<evidence type="ECO:0000256" key="1">
    <source>
        <dbReference type="ARBA" id="ARBA00001933"/>
    </source>
</evidence>
<proteinExistence type="inferred from homology"/>
<dbReference type="PIRSF" id="PIRSF001434">
    <property type="entry name" value="CGS"/>
    <property type="match status" value="1"/>
</dbReference>
<dbReference type="GO" id="GO:0005737">
    <property type="term" value="C:cytoplasm"/>
    <property type="evidence" value="ECO:0007669"/>
    <property type="project" value="TreeGrafter"/>
</dbReference>
<protein>
    <submittedName>
        <fullName evidence="6">Cystathionine gamma-synthase</fullName>
    </submittedName>
</protein>
<name>A0A6A6GGL2_9PEZI</name>
<evidence type="ECO:0000256" key="3">
    <source>
        <dbReference type="PIRSR" id="PIRSR001434-2"/>
    </source>
</evidence>
<evidence type="ECO:0000313" key="7">
    <source>
        <dbReference type="Proteomes" id="UP000799538"/>
    </source>
</evidence>
<sequence>MNDTPIPPTDPSAPLHTTAPPSLSPATLAIHADDILNTPHTTDVAPSLHLATTYRYPRTPSDLRTIASLQPGEAPPHIYSRISNPNTTRLETLLSSLLHGPTLTYASGLAAFHALLVHLHPKVVAIGDGYHGCHGVLGVYRKLTSCVVVDVHDKSTWSGTTEDGREFALGKGDLVHLETPLNPSGVAFDVEKYAAWAHERGAWLSIDATFAPPPLLEPFRWGADYVMHSGTKYFGGHSDLLCGVLSVEQERRGKEGAEKAYWELFKERFLLGGVVGSLEGWLGVRSLRTLELRVERQSRNAEELVRWLDGLAGEGSEADEEVRAVAKKVVWKVEHASLQARELLQTEGKDNWLARQMPNGFGPVFGLYLAEMEMAKRLPSKLELFHHATSLGGVESLIEWRRMSDAGVDERLLRVSVGVENVVDLKADFLQGFKALVAELKA</sequence>
<dbReference type="GO" id="GO:0030170">
    <property type="term" value="F:pyridoxal phosphate binding"/>
    <property type="evidence" value="ECO:0007669"/>
    <property type="project" value="InterPro"/>
</dbReference>
<dbReference type="InterPro" id="IPR015424">
    <property type="entry name" value="PyrdxlP-dep_Trfase"/>
</dbReference>
<dbReference type="PANTHER" id="PTHR11808:SF35">
    <property type="entry name" value="CYSTATHIONINE GAMMA-SYNTHASE (AFU_ORTHOLOGUE AFUA_7G01590)"/>
    <property type="match status" value="1"/>
</dbReference>
<evidence type="ECO:0000256" key="2">
    <source>
        <dbReference type="ARBA" id="ARBA00022898"/>
    </source>
</evidence>
<dbReference type="InterPro" id="IPR015421">
    <property type="entry name" value="PyrdxlP-dep_Trfase_major"/>
</dbReference>
<evidence type="ECO:0000256" key="4">
    <source>
        <dbReference type="RuleBase" id="RU362118"/>
    </source>
</evidence>
<dbReference type="FunFam" id="3.90.1150.10:FF:000066">
    <property type="entry name" value="Putative cystathionine beta-lyase"/>
    <property type="match status" value="1"/>
</dbReference>
<dbReference type="InterPro" id="IPR015422">
    <property type="entry name" value="PyrdxlP-dep_Trfase_small"/>
</dbReference>
<comment type="similarity">
    <text evidence="4">Belongs to the trans-sulfuration enzymes family.</text>
</comment>
<evidence type="ECO:0000256" key="5">
    <source>
        <dbReference type="SAM" id="MobiDB-lite"/>
    </source>
</evidence>
<dbReference type="GO" id="GO:0019346">
    <property type="term" value="P:transsulfuration"/>
    <property type="evidence" value="ECO:0007669"/>
    <property type="project" value="InterPro"/>
</dbReference>
<accession>A0A6A6GGL2</accession>
<feature type="modified residue" description="N6-(pyridoxal phosphate)lysine" evidence="3">
    <location>
        <position position="232"/>
    </location>
</feature>
<dbReference type="InterPro" id="IPR000277">
    <property type="entry name" value="Cys/Met-Metab_PyrdxlP-dep_enz"/>
</dbReference>
<dbReference type="SUPFAM" id="SSF53383">
    <property type="entry name" value="PLP-dependent transferases"/>
    <property type="match status" value="1"/>
</dbReference>
<dbReference type="FunFam" id="3.40.640.10:FF:000072">
    <property type="entry name" value="Putative cystathionine beta-lyase"/>
    <property type="match status" value="1"/>
</dbReference>
<comment type="cofactor">
    <cofactor evidence="1 4">
        <name>pyridoxal 5'-phosphate</name>
        <dbReference type="ChEBI" id="CHEBI:597326"/>
    </cofactor>
</comment>